<evidence type="ECO:0000256" key="8">
    <source>
        <dbReference type="ARBA" id="ARBA00023140"/>
    </source>
</evidence>
<evidence type="ECO:0000313" key="12">
    <source>
        <dbReference type="EMBL" id="POY76190.1"/>
    </source>
</evidence>
<dbReference type="InterPro" id="IPR054357">
    <property type="entry name" value="MFE-2_N"/>
</dbReference>
<gene>
    <name evidence="12" type="ORF">BMF94_0710</name>
</gene>
<dbReference type="GO" id="GO:0004300">
    <property type="term" value="F:enoyl-CoA hydratase activity"/>
    <property type="evidence" value="ECO:0007669"/>
    <property type="project" value="UniProtKB-ARBA"/>
</dbReference>
<dbReference type="InterPro" id="IPR057326">
    <property type="entry name" value="KR_dom"/>
</dbReference>
<feature type="region of interest" description="Disordered" evidence="10">
    <location>
        <begin position="747"/>
        <end position="772"/>
    </location>
</feature>
<dbReference type="GO" id="GO:0006635">
    <property type="term" value="P:fatty acid beta-oxidation"/>
    <property type="evidence" value="ECO:0007669"/>
    <property type="project" value="UniProtKB-UniPathway"/>
</dbReference>
<dbReference type="PROSITE" id="PS00061">
    <property type="entry name" value="ADH_SHORT"/>
    <property type="match status" value="2"/>
</dbReference>
<dbReference type="CDD" id="cd05353">
    <property type="entry name" value="hydroxyacyl-CoA-like_DH_SDR_c-like"/>
    <property type="match status" value="2"/>
</dbReference>
<evidence type="ECO:0000256" key="7">
    <source>
        <dbReference type="ARBA" id="ARBA00023098"/>
    </source>
</evidence>
<evidence type="ECO:0000256" key="2">
    <source>
        <dbReference type="ARBA" id="ARBA00005005"/>
    </source>
</evidence>
<evidence type="ECO:0000256" key="1">
    <source>
        <dbReference type="ARBA" id="ARBA00004275"/>
    </source>
</evidence>
<dbReference type="Proteomes" id="UP000237144">
    <property type="component" value="Unassembled WGS sequence"/>
</dbReference>
<evidence type="ECO:0000259" key="11">
    <source>
        <dbReference type="SMART" id="SM00822"/>
    </source>
</evidence>
<dbReference type="OrthoDB" id="3592703at2759"/>
<reference evidence="12 13" key="1">
    <citation type="journal article" date="2018" name="Front. Microbiol.">
        <title>Prospects for Fungal Bioremediation of Acidic Radioactive Waste Sites: Characterization and Genome Sequence of Rhodotorula taiwanensis MD1149.</title>
        <authorList>
            <person name="Tkavc R."/>
            <person name="Matrosova V.Y."/>
            <person name="Grichenko O.E."/>
            <person name="Gostincar C."/>
            <person name="Volpe R.P."/>
            <person name="Klimenkova P."/>
            <person name="Gaidamakova E.K."/>
            <person name="Zhou C.E."/>
            <person name="Stewart B.J."/>
            <person name="Lyman M.G."/>
            <person name="Malfatti S.A."/>
            <person name="Rubinfeld B."/>
            <person name="Courtot M."/>
            <person name="Singh J."/>
            <person name="Dalgard C.L."/>
            <person name="Hamilton T."/>
            <person name="Frey K.G."/>
            <person name="Gunde-Cimerman N."/>
            <person name="Dugan L."/>
            <person name="Daly M.J."/>
        </authorList>
    </citation>
    <scope>NUCLEOTIDE SEQUENCE [LARGE SCALE GENOMIC DNA]</scope>
    <source>
        <strain evidence="12 13">MD1149</strain>
    </source>
</reference>
<dbReference type="GO" id="GO:0005777">
    <property type="term" value="C:peroxisome"/>
    <property type="evidence" value="ECO:0007669"/>
    <property type="project" value="UniProtKB-SubCell"/>
</dbReference>
<dbReference type="PANTHER" id="PTHR45024:SF2">
    <property type="entry name" value="SCP2 DOMAIN-CONTAINING PROTEIN"/>
    <property type="match status" value="1"/>
</dbReference>
<proteinExistence type="inferred from homology"/>
<dbReference type="Gene3D" id="3.10.129.10">
    <property type="entry name" value="Hotdog Thioesterase"/>
    <property type="match status" value="1"/>
</dbReference>
<dbReference type="Pfam" id="PF22622">
    <property type="entry name" value="MFE-2_hydrat-2_N"/>
    <property type="match status" value="1"/>
</dbReference>
<keyword evidence="13" id="KW-1185">Reference proteome</keyword>
<dbReference type="InterPro" id="IPR051687">
    <property type="entry name" value="Peroxisomal_Beta-Oxidation"/>
</dbReference>
<keyword evidence="9" id="KW-0456">Lyase</keyword>
<evidence type="ECO:0000256" key="10">
    <source>
        <dbReference type="SAM" id="MobiDB-lite"/>
    </source>
</evidence>
<dbReference type="UniPathway" id="UPA00659"/>
<dbReference type="PANTHER" id="PTHR45024">
    <property type="entry name" value="DEHYDROGENASES, SHORT CHAIN"/>
    <property type="match status" value="1"/>
</dbReference>
<keyword evidence="8" id="KW-0576">Peroxisome</keyword>
<comment type="subcellular location">
    <subcellularLocation>
        <location evidence="1">Peroxisome</location>
    </subcellularLocation>
</comment>
<dbReference type="GO" id="GO:0016491">
    <property type="term" value="F:oxidoreductase activity"/>
    <property type="evidence" value="ECO:0007669"/>
    <property type="project" value="UniProtKB-KW"/>
</dbReference>
<dbReference type="InterPro" id="IPR002539">
    <property type="entry name" value="MaoC-like_dom"/>
</dbReference>
<dbReference type="AlphaFoldDB" id="A0A2S5BHE1"/>
<feature type="domain" description="Ketoreductase" evidence="11">
    <location>
        <begin position="10"/>
        <end position="190"/>
    </location>
</feature>
<dbReference type="PRINTS" id="PR00081">
    <property type="entry name" value="GDHRDH"/>
</dbReference>
<dbReference type="InterPro" id="IPR036291">
    <property type="entry name" value="NAD(P)-bd_dom_sf"/>
</dbReference>
<dbReference type="FunFam" id="3.40.50.720:FF:000084">
    <property type="entry name" value="Short-chain dehydrogenase reductase"/>
    <property type="match status" value="2"/>
</dbReference>
<dbReference type="Gene3D" id="3.40.50.720">
    <property type="entry name" value="NAD(P)-binding Rossmann-like Domain"/>
    <property type="match status" value="2"/>
</dbReference>
<keyword evidence="7" id="KW-0443">Lipid metabolism</keyword>
<comment type="similarity">
    <text evidence="3">Belongs to the short-chain dehydrogenases/reductases (SDR) family.</text>
</comment>
<keyword evidence="6" id="KW-0560">Oxidoreductase</keyword>
<dbReference type="PRINTS" id="PR00080">
    <property type="entry name" value="SDRFAMILY"/>
</dbReference>
<dbReference type="CDD" id="cd03448">
    <property type="entry name" value="HDE_HSD"/>
    <property type="match status" value="1"/>
</dbReference>
<accession>A0A2S5BHE1</accession>
<comment type="pathway">
    <text evidence="2">Lipid metabolism; fatty acid beta-oxidation.</text>
</comment>
<dbReference type="EMBL" id="PJQD01000007">
    <property type="protein sequence ID" value="POY76190.1"/>
    <property type="molecule type" value="Genomic_DNA"/>
</dbReference>
<dbReference type="Pfam" id="PF00106">
    <property type="entry name" value="adh_short"/>
    <property type="match status" value="2"/>
</dbReference>
<name>A0A2S5BHE1_9BASI</name>
<dbReference type="InterPro" id="IPR020904">
    <property type="entry name" value="Sc_DH/Rdtase_CS"/>
</dbReference>
<evidence type="ECO:0000256" key="9">
    <source>
        <dbReference type="ARBA" id="ARBA00023239"/>
    </source>
</evidence>
<comment type="caution">
    <text evidence="12">The sequence shown here is derived from an EMBL/GenBank/DDBJ whole genome shotgun (WGS) entry which is preliminary data.</text>
</comment>
<evidence type="ECO:0000313" key="13">
    <source>
        <dbReference type="Proteomes" id="UP000237144"/>
    </source>
</evidence>
<evidence type="ECO:0000256" key="5">
    <source>
        <dbReference type="ARBA" id="ARBA00022857"/>
    </source>
</evidence>
<organism evidence="12 13">
    <name type="scientific">Rhodotorula taiwanensis</name>
    <dbReference type="NCBI Taxonomy" id="741276"/>
    <lineage>
        <taxon>Eukaryota</taxon>
        <taxon>Fungi</taxon>
        <taxon>Dikarya</taxon>
        <taxon>Basidiomycota</taxon>
        <taxon>Pucciniomycotina</taxon>
        <taxon>Microbotryomycetes</taxon>
        <taxon>Sporidiobolales</taxon>
        <taxon>Sporidiobolaceae</taxon>
        <taxon>Rhodotorula</taxon>
    </lineage>
</organism>
<dbReference type="SUPFAM" id="SSF54637">
    <property type="entry name" value="Thioesterase/thiol ester dehydrase-isomerase"/>
    <property type="match status" value="2"/>
</dbReference>
<dbReference type="SMART" id="SM00822">
    <property type="entry name" value="PKS_KR"/>
    <property type="match status" value="1"/>
</dbReference>
<dbReference type="SUPFAM" id="SSF51735">
    <property type="entry name" value="NAD(P)-binding Rossmann-fold domains"/>
    <property type="match status" value="2"/>
</dbReference>
<dbReference type="STRING" id="741276.A0A2S5BHE1"/>
<sequence length="886" mass="95703">MTSTLRYDDQVVVVTGAGGGLGRAYSLFYASRGAHVVVNDLSRENADRVVAEINKDKGAEAIANYDSATEGAKLVQQALDKWGRVDVLINNAGILRDKSFKSMTDNEWDLVQQVHVKGAYSCTKAVWPVMRKQKYGRIVNTASAAGIYGNFGQANYSAAKMGLIGFAKTLAREGAKYGIIANAIAPVAASQMTETIMPPEMLANLSPERIVALVALLTHPSTKASGQVFEAGAGWYGQLRWERTKGHVFKTDSSFTPAAVRQQWTKINDYTDADHPAAITETDYLGFLEKAKSMPENEQGQDTRFDGRTVLITGAGAGLGRAYALVFARHGANVVVNDMNADNARNVVEEIQKAGGKATAVVASTLEGDKLVKAALDAYGALHTIICNAGILRDKSFAPMTEQEWDAVYDTHLKGTYAVCKAAWPVFQKQRYGRIVTTSSAVGVHGNFGQSNYSTAKSAIIGLTRTLAIEGKKYGILANVLVPNAGTAMTATVWPEEYVKAFSPDYVAPVVGYLGSEACETTMGLYEVSAGWCASIRWQRTYGYAFPVNKDVQPEDLASKWDIVTRFDDKATYPNSTAESLEAIVSNFANEGQDDSTDYTDPEDSDLVAKAKKEAQASGEYEYTERDVALYNIGVGATEKDLDLIFEQDEHFQALPLFGVIPQFPVSSGLPLDWLPNFSPMMLLHGEQYLKLHAPIPTSGKLVTEAKLAEVLDKGKAAAVTAVTVTKDASNGQVICENHSTTFIRGSGGFGGRKTGKDRGAATAVNKPPSRKPDAIVEEKTLPQQAAIYRLSGDLNPLHVDPNFAKVGGFDQPILHGLCSFGISGKHIFRKFGPYSDIKVRFAGVLFPGETLVTEMWKEGDKVIFVTKCKERGTVVLSSAAATLAQ</sequence>
<dbReference type="InterPro" id="IPR002347">
    <property type="entry name" value="SDR_fam"/>
</dbReference>
<protein>
    <recommendedName>
        <fullName evidence="11">Ketoreductase domain-containing protein</fullName>
    </recommendedName>
</protein>
<keyword evidence="5" id="KW-0521">NADP</keyword>
<evidence type="ECO:0000256" key="3">
    <source>
        <dbReference type="ARBA" id="ARBA00006484"/>
    </source>
</evidence>
<evidence type="ECO:0000256" key="4">
    <source>
        <dbReference type="ARBA" id="ARBA00022832"/>
    </source>
</evidence>
<dbReference type="Pfam" id="PF01575">
    <property type="entry name" value="MaoC_dehydratas"/>
    <property type="match status" value="1"/>
</dbReference>
<dbReference type="InterPro" id="IPR029069">
    <property type="entry name" value="HotDog_dom_sf"/>
</dbReference>
<keyword evidence="4" id="KW-0276">Fatty acid metabolism</keyword>
<evidence type="ECO:0000256" key="6">
    <source>
        <dbReference type="ARBA" id="ARBA00023002"/>
    </source>
</evidence>